<gene>
    <name evidence="2" type="ORF">HN018_10725</name>
</gene>
<reference evidence="2 3" key="1">
    <citation type="journal article" date="2014" name="World J. Microbiol. Biotechnol.">
        <title>Biodiversity and physiological characteristics of Antarctic and Arctic lichens-associated bacteria.</title>
        <authorList>
            <person name="Lee Y.M."/>
            <person name="Kim E.H."/>
            <person name="Lee H.K."/>
            <person name="Hong S.G."/>
        </authorList>
    </citation>
    <scope>NUCLEOTIDE SEQUENCE [LARGE SCALE GENOMIC DNA]</scope>
    <source>
        <strain evidence="2 3">PAMC 26569</strain>
    </source>
</reference>
<dbReference type="RefSeq" id="WP_171835394.1">
    <property type="nucleotide sequence ID" value="NZ_CP053708.1"/>
</dbReference>
<feature type="region of interest" description="Disordered" evidence="1">
    <location>
        <begin position="1"/>
        <end position="28"/>
    </location>
</feature>
<dbReference type="KEGG" id="lck:HN018_10725"/>
<sequence>MTAGRPIGSPSVTTAARPDDTNVFRTRHAPVSALPPTRVATSAPTIGKPQPNAFVDPVSTGSISRTGSIIEPMSLLFDTDWYRAEYPDVAVAGPDPIRHSFDDGALEGRNPNASFVTTWYLSVNADVIASNMSPFLHYLLCGAREGRQPAP</sequence>
<dbReference type="Proteomes" id="UP000500767">
    <property type="component" value="Chromosome"/>
</dbReference>
<evidence type="ECO:0000313" key="2">
    <source>
        <dbReference type="EMBL" id="QKE90445.1"/>
    </source>
</evidence>
<name>A0A6M8HQA0_9PROT</name>
<keyword evidence="3" id="KW-1185">Reference proteome</keyword>
<organism evidence="2 3">
    <name type="scientific">Lichenicola cladoniae</name>
    <dbReference type="NCBI Taxonomy" id="1484109"/>
    <lineage>
        <taxon>Bacteria</taxon>
        <taxon>Pseudomonadati</taxon>
        <taxon>Pseudomonadota</taxon>
        <taxon>Alphaproteobacteria</taxon>
        <taxon>Acetobacterales</taxon>
        <taxon>Acetobacteraceae</taxon>
        <taxon>Lichenicola</taxon>
    </lineage>
</organism>
<protein>
    <submittedName>
        <fullName evidence="2">Uncharacterized protein</fullName>
    </submittedName>
</protein>
<evidence type="ECO:0000256" key="1">
    <source>
        <dbReference type="SAM" id="MobiDB-lite"/>
    </source>
</evidence>
<accession>A0A6M8HQA0</accession>
<proteinExistence type="predicted"/>
<evidence type="ECO:0000313" key="3">
    <source>
        <dbReference type="Proteomes" id="UP000500767"/>
    </source>
</evidence>
<dbReference type="EMBL" id="CP053708">
    <property type="protein sequence ID" value="QKE90445.1"/>
    <property type="molecule type" value="Genomic_DNA"/>
</dbReference>
<dbReference type="AlphaFoldDB" id="A0A6M8HQA0"/>